<sequence length="350" mass="35729">MLREASDAFPPAPGYLDTASLGRPPARSVAALEAAVRETAAGRPDQTAYFRAMEESRATFAALVGLGPERVAVGGSVAAHVGLIAAALPEGSEVLCAYGDFSSLVTPFALRVGLRPRQVPLAALADAIGPETALVAVSSVQSSDGARADLAAVAGAARAHGARTLVDTTQSTGWLPLSADAFDFTVCGAFKWLLCPRGTSFLTVPADGGGLRPLGAGWMAAADPSANLYGPVTELADSARRFDSGPAYYTYAAAAPALALVREWGQEAIGAHDLRLADRFRAGLARLGLPTGPGGSPIVSVPESAGAAEALEAAGVRFSRRAGRARFAFHLYSGEEDVDVALGALAAAED</sequence>
<dbReference type="Gene3D" id="3.40.640.10">
    <property type="entry name" value="Type I PLP-dependent aspartate aminotransferase-like (Major domain)"/>
    <property type="match status" value="1"/>
</dbReference>
<dbReference type="Gene3D" id="3.90.1150.10">
    <property type="entry name" value="Aspartate Aminotransferase, domain 1"/>
    <property type="match status" value="1"/>
</dbReference>
<dbReference type="RefSeq" id="WP_139648323.1">
    <property type="nucleotide sequence ID" value="NZ_BAAAZS010000168.1"/>
</dbReference>
<keyword evidence="2" id="KW-0808">Transferase</keyword>
<dbReference type="InterPro" id="IPR015421">
    <property type="entry name" value="PyrdxlP-dep_Trfase_major"/>
</dbReference>
<name>A0A5C4UT93_9ACTN</name>
<proteinExistence type="predicted"/>
<dbReference type="PANTHER" id="PTHR43586">
    <property type="entry name" value="CYSTEINE DESULFURASE"/>
    <property type="match status" value="1"/>
</dbReference>
<evidence type="ECO:0000259" key="1">
    <source>
        <dbReference type="Pfam" id="PF00266"/>
    </source>
</evidence>
<reference evidence="2 3" key="1">
    <citation type="submission" date="2019-06" db="EMBL/GenBank/DDBJ databases">
        <title>Draft genome of Streptomyces sedi sp. JCM16909.</title>
        <authorList>
            <person name="Klykleung N."/>
            <person name="Tanasupawat S."/>
            <person name="Kudo T."/>
            <person name="Yuki M."/>
            <person name="Ohkuma M."/>
        </authorList>
    </citation>
    <scope>NUCLEOTIDE SEQUENCE [LARGE SCALE GENOMIC DNA]</scope>
    <source>
        <strain evidence="2 3">JCM 16909</strain>
    </source>
</reference>
<dbReference type="Pfam" id="PF00266">
    <property type="entry name" value="Aminotran_5"/>
    <property type="match status" value="1"/>
</dbReference>
<comment type="caution">
    <text evidence="2">The sequence shown here is derived from an EMBL/GenBank/DDBJ whole genome shotgun (WGS) entry which is preliminary data.</text>
</comment>
<dbReference type="GO" id="GO:0008483">
    <property type="term" value="F:transaminase activity"/>
    <property type="evidence" value="ECO:0007669"/>
    <property type="project" value="UniProtKB-KW"/>
</dbReference>
<dbReference type="AlphaFoldDB" id="A0A5C4UT93"/>
<dbReference type="PANTHER" id="PTHR43586:SF21">
    <property type="entry name" value="PYRIDOXAL PHOSPHATE (PLP)-DEPENDENT ASPARTATE AMINOTRANSFERASE SUPERFAMILY"/>
    <property type="match status" value="1"/>
</dbReference>
<dbReference type="OrthoDB" id="250246at2"/>
<feature type="domain" description="Aminotransferase class V" evidence="1">
    <location>
        <begin position="120"/>
        <end position="287"/>
    </location>
</feature>
<keyword evidence="3" id="KW-1185">Reference proteome</keyword>
<dbReference type="SUPFAM" id="SSF53383">
    <property type="entry name" value="PLP-dependent transferases"/>
    <property type="match status" value="1"/>
</dbReference>
<evidence type="ECO:0000313" key="2">
    <source>
        <dbReference type="EMBL" id="TNM26871.1"/>
    </source>
</evidence>
<protein>
    <submittedName>
        <fullName evidence="2">Aminotransferase class V-fold PLP-dependent enzyme</fullName>
    </submittedName>
</protein>
<evidence type="ECO:0000313" key="3">
    <source>
        <dbReference type="Proteomes" id="UP000311713"/>
    </source>
</evidence>
<dbReference type="InterPro" id="IPR000192">
    <property type="entry name" value="Aminotrans_V_dom"/>
</dbReference>
<organism evidence="2 3">
    <name type="scientific">Streptomyces sedi</name>
    <dbReference type="NCBI Taxonomy" id="555059"/>
    <lineage>
        <taxon>Bacteria</taxon>
        <taxon>Bacillati</taxon>
        <taxon>Actinomycetota</taxon>
        <taxon>Actinomycetes</taxon>
        <taxon>Kitasatosporales</taxon>
        <taxon>Streptomycetaceae</taxon>
        <taxon>Streptomyces</taxon>
    </lineage>
</organism>
<accession>A0A5C4UT93</accession>
<dbReference type="EMBL" id="VDGT01000020">
    <property type="protein sequence ID" value="TNM26871.1"/>
    <property type="molecule type" value="Genomic_DNA"/>
</dbReference>
<gene>
    <name evidence="2" type="ORF">FH715_22825</name>
</gene>
<dbReference type="InterPro" id="IPR015424">
    <property type="entry name" value="PyrdxlP-dep_Trfase"/>
</dbReference>
<dbReference type="Proteomes" id="UP000311713">
    <property type="component" value="Unassembled WGS sequence"/>
</dbReference>
<keyword evidence="2" id="KW-0032">Aminotransferase</keyword>
<dbReference type="InterPro" id="IPR015422">
    <property type="entry name" value="PyrdxlP-dep_Trfase_small"/>
</dbReference>